<keyword evidence="5 9" id="KW-0798">TonB box</keyword>
<evidence type="ECO:0000313" key="14">
    <source>
        <dbReference type="Proteomes" id="UP000626554"/>
    </source>
</evidence>
<dbReference type="InterPro" id="IPR037066">
    <property type="entry name" value="Plug_dom_sf"/>
</dbReference>
<dbReference type="Gene3D" id="2.60.40.1120">
    <property type="entry name" value="Carboxypeptidase-like, regulatory domain"/>
    <property type="match status" value="1"/>
</dbReference>
<dbReference type="InterPro" id="IPR023997">
    <property type="entry name" value="TonB-dep_OMP_SusC/RagA_CS"/>
</dbReference>
<accession>A0ABX2Q004</accession>
<dbReference type="NCBIfam" id="TIGR04056">
    <property type="entry name" value="OMP_RagA_SusC"/>
    <property type="match status" value="1"/>
</dbReference>
<feature type="signal peptide" evidence="10">
    <location>
        <begin position="1"/>
        <end position="22"/>
    </location>
</feature>
<dbReference type="Pfam" id="PF07715">
    <property type="entry name" value="Plug"/>
    <property type="match status" value="1"/>
</dbReference>
<feature type="chain" id="PRO_5046994188" evidence="10">
    <location>
        <begin position="23"/>
        <end position="993"/>
    </location>
</feature>
<evidence type="ECO:0000256" key="4">
    <source>
        <dbReference type="ARBA" id="ARBA00022692"/>
    </source>
</evidence>
<dbReference type="InterPro" id="IPR039426">
    <property type="entry name" value="TonB-dep_rcpt-like"/>
</dbReference>
<evidence type="ECO:0000256" key="3">
    <source>
        <dbReference type="ARBA" id="ARBA00022452"/>
    </source>
</evidence>
<evidence type="ECO:0000313" key="13">
    <source>
        <dbReference type="EMBL" id="NVO83889.1"/>
    </source>
</evidence>
<comment type="subcellular location">
    <subcellularLocation>
        <location evidence="1 8">Cell outer membrane</location>
        <topology evidence="1 8">Multi-pass membrane protein</topology>
    </subcellularLocation>
</comment>
<keyword evidence="13" id="KW-0675">Receptor</keyword>
<dbReference type="SUPFAM" id="SSF56935">
    <property type="entry name" value="Porins"/>
    <property type="match status" value="1"/>
</dbReference>
<name>A0ABX2Q004_9BACT</name>
<dbReference type="Pfam" id="PF13715">
    <property type="entry name" value="CarbopepD_reg_2"/>
    <property type="match status" value="1"/>
</dbReference>
<dbReference type="Gene3D" id="2.40.170.20">
    <property type="entry name" value="TonB-dependent receptor, beta-barrel domain"/>
    <property type="match status" value="1"/>
</dbReference>
<dbReference type="InterPro" id="IPR036942">
    <property type="entry name" value="Beta-barrel_TonB_sf"/>
</dbReference>
<feature type="domain" description="TonB-dependent receptor plug" evidence="12">
    <location>
        <begin position="115"/>
        <end position="234"/>
    </location>
</feature>
<evidence type="ECO:0000256" key="2">
    <source>
        <dbReference type="ARBA" id="ARBA00022448"/>
    </source>
</evidence>
<dbReference type="InterPro" id="IPR023996">
    <property type="entry name" value="TonB-dep_OMP_SusC/RagA"/>
</dbReference>
<comment type="caution">
    <text evidence="13">The sequence shown here is derived from an EMBL/GenBank/DDBJ whole genome shotgun (WGS) entry which is preliminary data.</text>
</comment>
<evidence type="ECO:0000256" key="5">
    <source>
        <dbReference type="ARBA" id="ARBA00023077"/>
    </source>
</evidence>
<dbReference type="Pfam" id="PF00593">
    <property type="entry name" value="TonB_dep_Rec_b-barrel"/>
    <property type="match status" value="1"/>
</dbReference>
<keyword evidence="14" id="KW-1185">Reference proteome</keyword>
<keyword evidence="4 8" id="KW-0812">Transmembrane</keyword>
<dbReference type="EMBL" id="JABKAV010000005">
    <property type="protein sequence ID" value="NVO83889.1"/>
    <property type="molecule type" value="Genomic_DNA"/>
</dbReference>
<evidence type="ECO:0000256" key="8">
    <source>
        <dbReference type="PROSITE-ProRule" id="PRU01360"/>
    </source>
</evidence>
<dbReference type="Proteomes" id="UP000626554">
    <property type="component" value="Unassembled WGS sequence"/>
</dbReference>
<proteinExistence type="inferred from homology"/>
<evidence type="ECO:0000256" key="7">
    <source>
        <dbReference type="ARBA" id="ARBA00023237"/>
    </source>
</evidence>
<feature type="domain" description="TonB-dependent receptor-like beta-barrel" evidence="11">
    <location>
        <begin position="404"/>
        <end position="947"/>
    </location>
</feature>
<dbReference type="SUPFAM" id="SSF49464">
    <property type="entry name" value="Carboxypeptidase regulatory domain-like"/>
    <property type="match status" value="1"/>
</dbReference>
<evidence type="ECO:0000256" key="6">
    <source>
        <dbReference type="ARBA" id="ARBA00023136"/>
    </source>
</evidence>
<dbReference type="PROSITE" id="PS52016">
    <property type="entry name" value="TONB_DEPENDENT_REC_3"/>
    <property type="match status" value="1"/>
</dbReference>
<keyword evidence="6 8" id="KW-0472">Membrane</keyword>
<evidence type="ECO:0000256" key="1">
    <source>
        <dbReference type="ARBA" id="ARBA00004571"/>
    </source>
</evidence>
<evidence type="ECO:0000259" key="12">
    <source>
        <dbReference type="Pfam" id="PF07715"/>
    </source>
</evidence>
<dbReference type="InterPro" id="IPR008969">
    <property type="entry name" value="CarboxyPept-like_regulatory"/>
</dbReference>
<comment type="similarity">
    <text evidence="8 9">Belongs to the TonB-dependent receptor family.</text>
</comment>
<organism evidence="13 14">
    <name type="scientific">Hymenobacter terrestris</name>
    <dbReference type="NCBI Taxonomy" id="2748310"/>
    <lineage>
        <taxon>Bacteria</taxon>
        <taxon>Pseudomonadati</taxon>
        <taxon>Bacteroidota</taxon>
        <taxon>Cytophagia</taxon>
        <taxon>Cytophagales</taxon>
        <taxon>Hymenobacteraceae</taxon>
        <taxon>Hymenobacter</taxon>
    </lineage>
</organism>
<evidence type="ECO:0000256" key="10">
    <source>
        <dbReference type="SAM" id="SignalP"/>
    </source>
</evidence>
<protein>
    <submittedName>
        <fullName evidence="13">TonB-dependent receptor</fullName>
    </submittedName>
</protein>
<evidence type="ECO:0000259" key="11">
    <source>
        <dbReference type="Pfam" id="PF00593"/>
    </source>
</evidence>
<dbReference type="NCBIfam" id="TIGR04057">
    <property type="entry name" value="SusC_RagA_signa"/>
    <property type="match status" value="1"/>
</dbReference>
<keyword evidence="3 8" id="KW-1134">Transmembrane beta strand</keyword>
<keyword evidence="7 8" id="KW-0998">Cell outer membrane</keyword>
<reference evidence="13 14" key="1">
    <citation type="submission" date="2020-05" db="EMBL/GenBank/DDBJ databases">
        <title>Hymenobacter terrestris sp. nov. and Hymenobacter lapidiphilus sp. nov., isolated from regoliths in Antarctica.</title>
        <authorList>
            <person name="Sedlacek I."/>
            <person name="Pantucek R."/>
            <person name="Zeman M."/>
            <person name="Holochova P."/>
            <person name="Kralova S."/>
            <person name="Stankova E."/>
            <person name="Sedo O."/>
            <person name="Micenkova L."/>
            <person name="Svec P."/>
            <person name="Gupta V."/>
            <person name="Sood U."/>
            <person name="Korpole U.S."/>
            <person name="Lal R."/>
        </authorList>
    </citation>
    <scope>NUCLEOTIDE SEQUENCE [LARGE SCALE GENOMIC DNA]</scope>
    <source>
        <strain evidence="13 14">P5252</strain>
    </source>
</reference>
<gene>
    <name evidence="13" type="ORF">HW556_03255</name>
</gene>
<sequence length="993" mass="107366">MRKNYLFPLMGGLLLTAGTAVGQTRAVSGRVTDATGAGLPGVTVLEQGTSNGTSTDAGGSFTLAVQPGATLTVSSIGFETQNVAVGSQSSVAVTLKTNATQLGEAIIVGYGTQVKRELTGAVTQLGSKDVENVPVVSFEQAIQGRTPGVQINQTSGKLGAGVQIRVRGSSSITASNQPLYVIDGIPVTSQDVGSASGEPLNPLADINPSDIESITILKDAASSAIYGSRASNGVVLVTTKRGRAGDTRVSVGAYYGRSEATKLRKFLNADQYKELFAEAATNVGYTNPAEAFEENGLDFDSPFDTPWSDLAFRKGSVQQYDVSVSGGDAKTRFFLSGSYSDQEGIIIGNRYRRGSLRANLDHSLSEKVRIGLNLSLTRSVNDRVADDNAFSNPVQLNALPPIQSNIDVTDPTGLNRNTLYYNALLQVDNAENRSGNYRSFGNVSLAYEPIKGLTFRTENGYDFLNLNERIYQGLYTEDGAPTGYGYQNQLQGINYTTNNTVTWLKTLGEEHTLEALGGFSFQRFDQQNNSSEGRGFPNDQFKRIASAARITAASSAGTGYTFLSYLTRVNYTFRNRYLASVSARLDGSSRFSPGNQYGVFPAASLGWIISDEGFLQDNNVLSFLKIRGSYGLTGNSEIGNFSSRRLYSAVPYADVAGIQPTGLGNPDLTWETTTQADIGVEFGFLDGRISGEVDVYEKITNDLLLDLQLPYTGGYPVVTRNIGDLRNRGIEFSLNTRNLDKDFKWQTNFNLSINRNEITNLNGQEIIAGGRNLGRVREGEPIGVFWGKKFAGADPDNGDALYYTADGGTTNDYSAAVEQKLGDPNPDFTGGLTNTFSFKGFELSILNQFVSGNDIYNIGGVFQSVNGDYFDNQTLDQLKRWQNPGDMTSVPQARLYDGNGTAPSSRWISGGSFFRFKNVTLGYTLPASLLKVGGVRSARVYVTAQNLFTITNYDGYDPEVNTTAFGRPSYLLGHDFYTPPLAKTWIIGFNLGF</sequence>
<dbReference type="InterPro" id="IPR000531">
    <property type="entry name" value="Beta-barrel_TonB"/>
</dbReference>
<evidence type="ECO:0000256" key="9">
    <source>
        <dbReference type="RuleBase" id="RU003357"/>
    </source>
</evidence>
<dbReference type="InterPro" id="IPR012910">
    <property type="entry name" value="Plug_dom"/>
</dbReference>
<keyword evidence="10" id="KW-0732">Signal</keyword>
<keyword evidence="2 8" id="KW-0813">Transport</keyword>
<dbReference type="Gene3D" id="2.170.130.10">
    <property type="entry name" value="TonB-dependent receptor, plug domain"/>
    <property type="match status" value="1"/>
</dbReference>